<dbReference type="GO" id="GO:0045892">
    <property type="term" value="P:negative regulation of DNA-templated transcription"/>
    <property type="evidence" value="ECO:0007669"/>
    <property type="project" value="InterPro"/>
</dbReference>
<dbReference type="GO" id="GO:0003700">
    <property type="term" value="F:DNA-binding transcription factor activity"/>
    <property type="evidence" value="ECO:0007669"/>
    <property type="project" value="TreeGrafter"/>
</dbReference>
<protein>
    <submittedName>
        <fullName evidence="8">Transcriptional regulator, TetR family</fullName>
    </submittedName>
</protein>
<evidence type="ECO:0000259" key="7">
    <source>
        <dbReference type="PROSITE" id="PS50977"/>
    </source>
</evidence>
<sequence>MSPKNRSKASSREPLNRERIVGAAVALADESGVAALTMNALGARLGVRGMSLYHHVGGKEQILDGMVDVVFGEIDLPEPGEPWRAAMQRRAISARAALTRHRWAIGMMESRRTPGLATLRHHNAVLGSLRAGGFSMAMAAHAYALLDSYIYGFVLQELNLPFETSEELADTADGIVAVMPEGVYPHLVEMIGHAMAPGYAFGNEFPFGLEVILEGLARRVDG</sequence>
<dbReference type="Pfam" id="PF00440">
    <property type="entry name" value="TetR_N"/>
    <property type="match status" value="1"/>
</dbReference>
<dbReference type="InterPro" id="IPR036271">
    <property type="entry name" value="Tet_transcr_reg_TetR-rel_C_sf"/>
</dbReference>
<dbReference type="GO" id="GO:0000976">
    <property type="term" value="F:transcription cis-regulatory region binding"/>
    <property type="evidence" value="ECO:0007669"/>
    <property type="project" value="TreeGrafter"/>
</dbReference>
<dbReference type="RefSeq" id="WP_012826848.1">
    <property type="nucleotide sequence ID" value="NC_013440.1"/>
</dbReference>
<dbReference type="eggNOG" id="COG1309">
    <property type="taxonomic scope" value="Bacteria"/>
</dbReference>
<dbReference type="PROSITE" id="PS50977">
    <property type="entry name" value="HTH_TETR_2"/>
    <property type="match status" value="1"/>
</dbReference>
<organism evidence="8 9">
    <name type="scientific">Haliangium ochraceum (strain DSM 14365 / JCM 11303 / SMP-2)</name>
    <dbReference type="NCBI Taxonomy" id="502025"/>
    <lineage>
        <taxon>Bacteria</taxon>
        <taxon>Pseudomonadati</taxon>
        <taxon>Myxococcota</taxon>
        <taxon>Polyangia</taxon>
        <taxon>Haliangiales</taxon>
        <taxon>Kofleriaceae</taxon>
        <taxon>Haliangium</taxon>
    </lineage>
</organism>
<dbReference type="AlphaFoldDB" id="D0LWZ3"/>
<dbReference type="GO" id="GO:0046677">
    <property type="term" value="P:response to antibiotic"/>
    <property type="evidence" value="ECO:0007669"/>
    <property type="project" value="InterPro"/>
</dbReference>
<name>D0LWZ3_HALO1</name>
<evidence type="ECO:0000256" key="3">
    <source>
        <dbReference type="ARBA" id="ARBA00023015"/>
    </source>
</evidence>
<dbReference type="InterPro" id="IPR004111">
    <property type="entry name" value="Repressor_TetR_C"/>
</dbReference>
<dbReference type="InterPro" id="IPR050109">
    <property type="entry name" value="HTH-type_TetR-like_transc_reg"/>
</dbReference>
<dbReference type="Gene3D" id="1.10.357.10">
    <property type="entry name" value="Tetracycline Repressor, domain 2"/>
    <property type="match status" value="1"/>
</dbReference>
<keyword evidence="4 6" id="KW-0238">DNA-binding</keyword>
<feature type="DNA-binding region" description="H-T-H motif" evidence="6">
    <location>
        <begin position="37"/>
        <end position="56"/>
    </location>
</feature>
<keyword evidence="2" id="KW-0678">Repressor</keyword>
<dbReference type="OrthoDB" id="329481at2"/>
<dbReference type="PANTHER" id="PTHR30055:SF151">
    <property type="entry name" value="TRANSCRIPTIONAL REGULATORY PROTEIN"/>
    <property type="match status" value="1"/>
</dbReference>
<gene>
    <name evidence="8" type="ordered locus">Hoch_1690</name>
</gene>
<evidence type="ECO:0000256" key="4">
    <source>
        <dbReference type="ARBA" id="ARBA00023125"/>
    </source>
</evidence>
<dbReference type="InterPro" id="IPR001647">
    <property type="entry name" value="HTH_TetR"/>
</dbReference>
<dbReference type="PANTHER" id="PTHR30055">
    <property type="entry name" value="HTH-TYPE TRANSCRIPTIONAL REGULATOR RUTR"/>
    <property type="match status" value="1"/>
</dbReference>
<keyword evidence="3" id="KW-0805">Transcription regulation</keyword>
<comment type="function">
    <text evidence="1">TetR is the repressor of the tetracycline resistance element; its N-terminal region forms a helix-turn-helix structure and binds DNA. Binding of tetracycline to TetR reduces the repressor affinity for the tetracycline resistance gene (tetA) promoter operator sites.</text>
</comment>
<evidence type="ECO:0000256" key="1">
    <source>
        <dbReference type="ARBA" id="ARBA00002856"/>
    </source>
</evidence>
<dbReference type="Gene3D" id="1.10.10.60">
    <property type="entry name" value="Homeodomain-like"/>
    <property type="match status" value="1"/>
</dbReference>
<dbReference type="Proteomes" id="UP000001880">
    <property type="component" value="Chromosome"/>
</dbReference>
<dbReference type="Pfam" id="PF02909">
    <property type="entry name" value="TetR_C_1"/>
    <property type="match status" value="1"/>
</dbReference>
<dbReference type="STRING" id="502025.Hoch_1690"/>
<evidence type="ECO:0000313" key="8">
    <source>
        <dbReference type="EMBL" id="ACY14240.1"/>
    </source>
</evidence>
<evidence type="ECO:0000313" key="9">
    <source>
        <dbReference type="Proteomes" id="UP000001880"/>
    </source>
</evidence>
<dbReference type="KEGG" id="hoh:Hoch_1690"/>
<dbReference type="HOGENOM" id="CLU_069543_5_2_7"/>
<keyword evidence="5" id="KW-0804">Transcription</keyword>
<evidence type="ECO:0000256" key="2">
    <source>
        <dbReference type="ARBA" id="ARBA00022491"/>
    </source>
</evidence>
<dbReference type="PRINTS" id="PR00400">
    <property type="entry name" value="TETREPRESSOR"/>
</dbReference>
<dbReference type="EMBL" id="CP001804">
    <property type="protein sequence ID" value="ACY14240.1"/>
    <property type="molecule type" value="Genomic_DNA"/>
</dbReference>
<evidence type="ECO:0000256" key="5">
    <source>
        <dbReference type="ARBA" id="ARBA00023163"/>
    </source>
</evidence>
<accession>D0LWZ3</accession>
<reference evidence="8 9" key="1">
    <citation type="journal article" date="2010" name="Stand. Genomic Sci.">
        <title>Complete genome sequence of Haliangium ochraceum type strain (SMP-2).</title>
        <authorList>
            <consortium name="US DOE Joint Genome Institute (JGI-PGF)"/>
            <person name="Ivanova N."/>
            <person name="Daum C."/>
            <person name="Lang E."/>
            <person name="Abt B."/>
            <person name="Kopitz M."/>
            <person name="Saunders E."/>
            <person name="Lapidus A."/>
            <person name="Lucas S."/>
            <person name="Glavina Del Rio T."/>
            <person name="Nolan M."/>
            <person name="Tice H."/>
            <person name="Copeland A."/>
            <person name="Cheng J.F."/>
            <person name="Chen F."/>
            <person name="Bruce D."/>
            <person name="Goodwin L."/>
            <person name="Pitluck S."/>
            <person name="Mavromatis K."/>
            <person name="Pati A."/>
            <person name="Mikhailova N."/>
            <person name="Chen A."/>
            <person name="Palaniappan K."/>
            <person name="Land M."/>
            <person name="Hauser L."/>
            <person name="Chang Y.J."/>
            <person name="Jeffries C.D."/>
            <person name="Detter J.C."/>
            <person name="Brettin T."/>
            <person name="Rohde M."/>
            <person name="Goker M."/>
            <person name="Bristow J."/>
            <person name="Markowitz V."/>
            <person name="Eisen J.A."/>
            <person name="Hugenholtz P."/>
            <person name="Kyrpides N.C."/>
            <person name="Klenk H.P."/>
        </authorList>
    </citation>
    <scope>NUCLEOTIDE SEQUENCE [LARGE SCALE GENOMIC DNA]</scope>
    <source>
        <strain evidence="9">DSM 14365 / CIP 107738 / JCM 11303 / AJ 13395 / SMP-2</strain>
    </source>
</reference>
<keyword evidence="9" id="KW-1185">Reference proteome</keyword>
<dbReference type="InterPro" id="IPR009057">
    <property type="entry name" value="Homeodomain-like_sf"/>
</dbReference>
<dbReference type="SUPFAM" id="SSF48498">
    <property type="entry name" value="Tetracyclin repressor-like, C-terminal domain"/>
    <property type="match status" value="1"/>
</dbReference>
<dbReference type="InterPro" id="IPR003012">
    <property type="entry name" value="Tet_transcr_reg_TetR"/>
</dbReference>
<proteinExistence type="predicted"/>
<evidence type="ECO:0000256" key="6">
    <source>
        <dbReference type="PROSITE-ProRule" id="PRU00335"/>
    </source>
</evidence>
<feature type="domain" description="HTH tetR-type" evidence="7">
    <location>
        <begin position="14"/>
        <end position="74"/>
    </location>
</feature>
<dbReference type="SUPFAM" id="SSF46689">
    <property type="entry name" value="Homeodomain-like"/>
    <property type="match status" value="1"/>
</dbReference>